<evidence type="ECO:0000313" key="1">
    <source>
        <dbReference type="EMBL" id="ONK68707.1"/>
    </source>
</evidence>
<sequence length="220" mass="25154">MRRRGTCAWLRDHAPELKQSRRKMRRRGTCAWLRDHRVRALVAHKRWLVEVLYTATLSHTVNVLVSNNIVTVPVAAPPSRWIGAGGSMILESDQGRIWRRRCQCRCGRRFCLWHLEPSGEHVSSPQKRKRKRKRCPPCRTIKVMLLLIKKMSEGPHIPFFQAAATPVSTGPNDDDGDDFSNAATRSTLRSTLSVPHWRLPLKCHCQCSAPSSYLRCGLLD</sequence>
<gene>
    <name evidence="1" type="ORF">A4U43_C05F15050</name>
</gene>
<protein>
    <submittedName>
        <fullName evidence="1">Uncharacterized protein</fullName>
    </submittedName>
</protein>
<evidence type="ECO:0000313" key="2">
    <source>
        <dbReference type="Proteomes" id="UP000243459"/>
    </source>
</evidence>
<reference evidence="2" key="1">
    <citation type="journal article" date="2017" name="Nat. Commun.">
        <title>The asparagus genome sheds light on the origin and evolution of a young Y chromosome.</title>
        <authorList>
            <person name="Harkess A."/>
            <person name="Zhou J."/>
            <person name="Xu C."/>
            <person name="Bowers J.E."/>
            <person name="Van der Hulst R."/>
            <person name="Ayyampalayam S."/>
            <person name="Mercati F."/>
            <person name="Riccardi P."/>
            <person name="McKain M.R."/>
            <person name="Kakrana A."/>
            <person name="Tang H."/>
            <person name="Ray J."/>
            <person name="Groenendijk J."/>
            <person name="Arikit S."/>
            <person name="Mathioni S.M."/>
            <person name="Nakano M."/>
            <person name="Shan H."/>
            <person name="Telgmann-Rauber A."/>
            <person name="Kanno A."/>
            <person name="Yue Z."/>
            <person name="Chen H."/>
            <person name="Li W."/>
            <person name="Chen Y."/>
            <person name="Xu X."/>
            <person name="Zhang Y."/>
            <person name="Luo S."/>
            <person name="Chen H."/>
            <person name="Gao J."/>
            <person name="Mao Z."/>
            <person name="Pires J.C."/>
            <person name="Luo M."/>
            <person name="Kudrna D."/>
            <person name="Wing R.A."/>
            <person name="Meyers B.C."/>
            <person name="Yi K."/>
            <person name="Kong H."/>
            <person name="Lavrijsen P."/>
            <person name="Sunseri F."/>
            <person name="Falavigna A."/>
            <person name="Ye Y."/>
            <person name="Leebens-Mack J.H."/>
            <person name="Chen G."/>
        </authorList>
    </citation>
    <scope>NUCLEOTIDE SEQUENCE [LARGE SCALE GENOMIC DNA]</scope>
    <source>
        <strain evidence="2">cv. DH0086</strain>
    </source>
</reference>
<keyword evidence="2" id="KW-1185">Reference proteome</keyword>
<dbReference type="AlphaFoldDB" id="A0A5P1EU94"/>
<dbReference type="Gramene" id="ONK68707">
    <property type="protein sequence ID" value="ONK68707"/>
    <property type="gene ID" value="A4U43_C05F15050"/>
</dbReference>
<accession>A0A5P1EU94</accession>
<dbReference type="EMBL" id="CM007385">
    <property type="protein sequence ID" value="ONK68707.1"/>
    <property type="molecule type" value="Genomic_DNA"/>
</dbReference>
<dbReference type="Proteomes" id="UP000243459">
    <property type="component" value="Chromosome 5"/>
</dbReference>
<proteinExistence type="predicted"/>
<organism evidence="1 2">
    <name type="scientific">Asparagus officinalis</name>
    <name type="common">Garden asparagus</name>
    <dbReference type="NCBI Taxonomy" id="4686"/>
    <lineage>
        <taxon>Eukaryota</taxon>
        <taxon>Viridiplantae</taxon>
        <taxon>Streptophyta</taxon>
        <taxon>Embryophyta</taxon>
        <taxon>Tracheophyta</taxon>
        <taxon>Spermatophyta</taxon>
        <taxon>Magnoliopsida</taxon>
        <taxon>Liliopsida</taxon>
        <taxon>Asparagales</taxon>
        <taxon>Asparagaceae</taxon>
        <taxon>Asparagoideae</taxon>
        <taxon>Asparagus</taxon>
    </lineage>
</organism>
<name>A0A5P1EU94_ASPOF</name>